<organism evidence="1 2">
    <name type="scientific">Shigella flexneri K-227</name>
    <dbReference type="NCBI Taxonomy" id="766147"/>
    <lineage>
        <taxon>Bacteria</taxon>
        <taxon>Pseudomonadati</taxon>
        <taxon>Pseudomonadota</taxon>
        <taxon>Gammaproteobacteria</taxon>
        <taxon>Enterobacterales</taxon>
        <taxon>Enterobacteriaceae</taxon>
        <taxon>Shigella</taxon>
    </lineage>
</organism>
<dbReference type="PATRIC" id="fig|766147.3.peg.4503"/>
<evidence type="ECO:0000313" key="2">
    <source>
        <dbReference type="Proteomes" id="UP000004520"/>
    </source>
</evidence>
<proteinExistence type="predicted"/>
<comment type="caution">
    <text evidence="1">The sequence shown here is derived from an EMBL/GenBank/DDBJ whole genome shotgun (WGS) entry which is preliminary data.</text>
</comment>
<name>F5P298_SHIFL</name>
<sequence>MKRAKYGDVMEWFSLDRYDYVLDLSVNHVVSEMFMMSYHSDSLELRKDEVFSIIPFPLITDVTLWDEDLPEGSLSFDDRGIMPLPFSMICAFVNSCLSDGRMTITDNGRIEARADIENCDIYNQSMLYDTDDPRSEGKTGIFVDIGLDLMDDDEMIAGFKTLLKRWRVQTGIPESAVKEKKRFGASTIAKIHHYRIIPYLDISRWARINGIMVSNELYARLLFPEPLPDGTVKGGAHIRDTVKPFAESVRDVLSRVELKKYYADNPHIKNMRFSDFLKLIDFQ</sequence>
<dbReference type="Proteomes" id="UP000004520">
    <property type="component" value="Unassembled WGS sequence"/>
</dbReference>
<dbReference type="AlphaFoldDB" id="F5P298"/>
<protein>
    <submittedName>
        <fullName evidence="1">Uncharacterized protein</fullName>
    </submittedName>
</protein>
<gene>
    <name evidence="1" type="ORF">SFK227_4639</name>
</gene>
<dbReference type="Pfam" id="PF19924">
    <property type="entry name" value="DUF6387"/>
    <property type="match status" value="1"/>
</dbReference>
<reference evidence="1 2" key="1">
    <citation type="submission" date="2011-04" db="EMBL/GenBank/DDBJ databases">
        <authorList>
            <person name="Rasko D."/>
            <person name="Redman J."/>
            <person name="Daugherty S.C."/>
            <person name="Tallon L."/>
            <person name="Sadzewicz L."/>
            <person name="Jones K."/>
            <person name="Santana-Cruz I."/>
            <person name="Liu X."/>
        </authorList>
    </citation>
    <scope>NUCLEOTIDE SEQUENCE [LARGE SCALE GENOMIC DNA]</scope>
    <source>
        <strain evidence="1 2">K-227</strain>
    </source>
</reference>
<dbReference type="EMBL" id="AFGY01000062">
    <property type="protein sequence ID" value="EGK32682.1"/>
    <property type="molecule type" value="Genomic_DNA"/>
</dbReference>
<evidence type="ECO:0000313" key="1">
    <source>
        <dbReference type="EMBL" id="EGK32682.1"/>
    </source>
</evidence>
<dbReference type="InterPro" id="IPR045664">
    <property type="entry name" value="DUF6387"/>
</dbReference>
<accession>F5P298</accession>